<reference evidence="2 3" key="1">
    <citation type="submission" date="2020-06" db="EMBL/GenBank/DDBJ databases">
        <title>Genome sequence of Rhizobium sp strain ADMK78.</title>
        <authorList>
            <person name="Rahi P."/>
        </authorList>
    </citation>
    <scope>NUCLEOTIDE SEQUENCE [LARGE SCALE GENOMIC DNA]</scope>
    <source>
        <strain evidence="2 3">ADMK78</strain>
        <plasmid evidence="2 3">pPRADMK78_01</plasmid>
    </source>
</reference>
<accession>A0ABX6QU02</accession>
<dbReference type="PANTHER" id="PTHR42912:SF80">
    <property type="entry name" value="METHYLTRANSFERASE DOMAIN-CONTAINING PROTEIN"/>
    <property type="match status" value="1"/>
</dbReference>
<dbReference type="GO" id="GO:0032259">
    <property type="term" value="P:methylation"/>
    <property type="evidence" value="ECO:0007669"/>
    <property type="project" value="UniProtKB-KW"/>
</dbReference>
<proteinExistence type="predicted"/>
<organism evidence="2 3">
    <name type="scientific">Peteryoungia desertarenae</name>
    <dbReference type="NCBI Taxonomy" id="1813451"/>
    <lineage>
        <taxon>Bacteria</taxon>
        <taxon>Pseudomonadati</taxon>
        <taxon>Pseudomonadota</taxon>
        <taxon>Alphaproteobacteria</taxon>
        <taxon>Hyphomicrobiales</taxon>
        <taxon>Rhizobiaceae</taxon>
        <taxon>Peteryoungia</taxon>
    </lineage>
</organism>
<keyword evidence="2" id="KW-0808">Transferase</keyword>
<dbReference type="GO" id="GO:0008168">
    <property type="term" value="F:methyltransferase activity"/>
    <property type="evidence" value="ECO:0007669"/>
    <property type="project" value="UniProtKB-KW"/>
</dbReference>
<dbReference type="Gene3D" id="3.40.50.150">
    <property type="entry name" value="Vaccinia Virus protein VP39"/>
    <property type="match status" value="1"/>
</dbReference>
<dbReference type="PANTHER" id="PTHR42912">
    <property type="entry name" value="METHYLTRANSFERASE"/>
    <property type="match status" value="1"/>
</dbReference>
<evidence type="ECO:0000313" key="2">
    <source>
        <dbReference type="EMBL" id="QLF71687.1"/>
    </source>
</evidence>
<dbReference type="InterPro" id="IPR013217">
    <property type="entry name" value="Methyltransf_12"/>
</dbReference>
<keyword evidence="2" id="KW-0614">Plasmid</keyword>
<gene>
    <name evidence="2" type="ORF">FE840_018770</name>
</gene>
<dbReference type="InterPro" id="IPR029063">
    <property type="entry name" value="SAM-dependent_MTases_sf"/>
</dbReference>
<dbReference type="Proteomes" id="UP000308530">
    <property type="component" value="Plasmid pPRADMK78_01"/>
</dbReference>
<dbReference type="CDD" id="cd02440">
    <property type="entry name" value="AdoMet_MTases"/>
    <property type="match status" value="1"/>
</dbReference>
<geneLocation type="plasmid" evidence="2 3">
    <name>pPRADMK78_01</name>
</geneLocation>
<dbReference type="EMBL" id="CP058351">
    <property type="protein sequence ID" value="QLF71687.1"/>
    <property type="molecule type" value="Genomic_DNA"/>
</dbReference>
<keyword evidence="3" id="KW-1185">Reference proteome</keyword>
<evidence type="ECO:0000313" key="3">
    <source>
        <dbReference type="Proteomes" id="UP000308530"/>
    </source>
</evidence>
<name>A0ABX6QU02_9HYPH</name>
<dbReference type="RefSeq" id="WP_138289815.1">
    <property type="nucleotide sequence ID" value="NZ_CP058351.1"/>
</dbReference>
<dbReference type="Pfam" id="PF08242">
    <property type="entry name" value="Methyltransf_12"/>
    <property type="match status" value="1"/>
</dbReference>
<dbReference type="InterPro" id="IPR050508">
    <property type="entry name" value="Methyltransf_Superfamily"/>
</dbReference>
<feature type="domain" description="Methyltransferase type 12" evidence="1">
    <location>
        <begin position="48"/>
        <end position="139"/>
    </location>
</feature>
<protein>
    <submittedName>
        <fullName evidence="2">Class I SAM-dependent methyltransferase</fullName>
    </submittedName>
</protein>
<evidence type="ECO:0000259" key="1">
    <source>
        <dbReference type="Pfam" id="PF08242"/>
    </source>
</evidence>
<sequence>MAQSTSGFHAILSNPRMYSLFQNLMGARQGWRNYVADHLKPWAGMRILDIGSGPCDILEFLPPVEYYGYDISSSYIERARARFGDRGRFAARLLTIEEIAALPKMDVVLGSGLLHHLDDEVAVDLMRLAFEALKPGGRLLTIDPVLEKGQNPVARLLISLDRGQNVRTRVEYEALARSVFHEPVTSVKHKVWIPYTHCMMCCTRN</sequence>
<keyword evidence="2" id="KW-0489">Methyltransferase</keyword>
<dbReference type="SUPFAM" id="SSF53335">
    <property type="entry name" value="S-adenosyl-L-methionine-dependent methyltransferases"/>
    <property type="match status" value="1"/>
</dbReference>